<keyword evidence="2" id="KW-0943">RNA-mediated gene silencing</keyword>
<dbReference type="InterPro" id="IPR038588">
    <property type="entry name" value="XS_domain_sf"/>
</dbReference>
<accession>A0A2T8I1L3</accession>
<reference evidence="8" key="1">
    <citation type="submission" date="2018-04" db="EMBL/GenBank/DDBJ databases">
        <title>WGS assembly of Panicum hallii.</title>
        <authorList>
            <person name="Lovell J."/>
            <person name="Jenkins J."/>
            <person name="Lowry D."/>
            <person name="Mamidi S."/>
            <person name="Sreedasyam A."/>
            <person name="Weng X."/>
            <person name="Barry K."/>
            <person name="Bonette J."/>
            <person name="Campitelli B."/>
            <person name="Daum C."/>
            <person name="Gordon S."/>
            <person name="Gould B."/>
            <person name="Lipzen A."/>
            <person name="Macqueen A."/>
            <person name="Palacio-Mejia J."/>
            <person name="Plott C."/>
            <person name="Shakirov E."/>
            <person name="Shu S."/>
            <person name="Yoshinaga Y."/>
            <person name="Zane M."/>
            <person name="Rokhsar D."/>
            <person name="Grimwood J."/>
            <person name="Schmutz J."/>
            <person name="Juenger T."/>
        </authorList>
    </citation>
    <scope>NUCLEOTIDE SEQUENCE [LARGE SCALE GENOMIC DNA]</scope>
    <source>
        <strain evidence="8">FIL2</strain>
    </source>
</reference>
<feature type="domain" description="Zinc finger-XS" evidence="7">
    <location>
        <begin position="201"/>
        <end position="242"/>
    </location>
</feature>
<dbReference type="EMBL" id="CM008054">
    <property type="protein sequence ID" value="PVH31532.1"/>
    <property type="molecule type" value="Genomic_DNA"/>
</dbReference>
<evidence type="ECO:0000313" key="8">
    <source>
        <dbReference type="EMBL" id="PVH31532.1"/>
    </source>
</evidence>
<dbReference type="InterPro" id="IPR045177">
    <property type="entry name" value="FDM1-5/IDN2"/>
</dbReference>
<dbReference type="GO" id="GO:0080188">
    <property type="term" value="P:gene silencing by siRNA-directed DNA methylation"/>
    <property type="evidence" value="ECO:0007669"/>
    <property type="project" value="InterPro"/>
</dbReference>
<evidence type="ECO:0000256" key="2">
    <source>
        <dbReference type="ARBA" id="ARBA00023158"/>
    </source>
</evidence>
<evidence type="ECO:0000259" key="5">
    <source>
        <dbReference type="Pfam" id="PF03468"/>
    </source>
</evidence>
<evidence type="ECO:0000259" key="6">
    <source>
        <dbReference type="Pfam" id="PF03469"/>
    </source>
</evidence>
<feature type="domain" description="Factor of DNA methylation 1-5/IDN2" evidence="6">
    <location>
        <begin position="657"/>
        <end position="786"/>
    </location>
</feature>
<proteinExistence type="predicted"/>
<evidence type="ECO:0008006" key="9">
    <source>
        <dbReference type="Google" id="ProtNLM"/>
    </source>
</evidence>
<dbReference type="Gene3D" id="3.30.70.2890">
    <property type="entry name" value="XS domain"/>
    <property type="match status" value="1"/>
</dbReference>
<dbReference type="Gramene" id="PVH31532">
    <property type="protein sequence ID" value="PVH31532"/>
    <property type="gene ID" value="PAHAL_9G172700"/>
</dbReference>
<evidence type="ECO:0000256" key="4">
    <source>
        <dbReference type="SAM" id="MobiDB-lite"/>
    </source>
</evidence>
<feature type="coiled-coil region" evidence="3">
    <location>
        <begin position="426"/>
        <end position="464"/>
    </location>
</feature>
<sequence length="791" mass="90180">MEDPTAGGARILGPRDCFFQSQSCGSSALKGEEEGMPARRSPGGPGPRPLTLPHHVTAGESEARHPIQPTTAPPPPPPDSKRVATHPLLSWPHPDRPAPLVGGAAKIPALFSLPFLISIRVLKPPPAPVIGSPRFFLRLIFGTLLRVKQGFSPTSSIQMEHSSSEDSDISDSDIVEHREKTYAQLRAGKLKVKHGENAFRCPFCPGKKKQDYNLKDLLQHATGIGAAPKRSAKVKATHLGLAMFLEKDIASSLEKPLQIVANKPKTPNSEEEVFVWPWMGIVVNLQYELKGEEYSRECEERLRAQLSRFRPLQVAILGGDNDQTFCAIVKFAKDWSGLKDALAFEKHFVVEQHGKTDWNKINCRKDDLYGWLARSDDYNSPGTIGGHLRENGDLRSVGDLEREGLQETGKRVAHYARQIEVRNKHMRELEMKNNQNAMKLDRMMEEKDRLVEEHNEKIRKMQKAACQNSRKIIDENIRLYGELESRKKEIDRKCEQLEMFATKSNTDREKLDAAKEKNAKENRLLNLATLKQNEEYEKLLRLVKKQEHEKEDTLKKLYNLEMQLASKQKLELEIEQLRGELEVMKHMGDADTSLKEKLDELRETLENKDEEMEAIDSLNQTLIIKERRTNDELEEAKKALMTSLPKTSGARSLIGVRRMGELDQKAFLDACKEKTAEDDEEKLALLCSKWEDEIRQPEWHPFKVIQVDGEAKEIIKEDDDKLQALKAELGEKAHNVVVKALHEINEYNPSGRYPLPELWNFKDDQKAPMGEVAAYIVKRWKTYKRKHTYST</sequence>
<evidence type="ECO:0000259" key="7">
    <source>
        <dbReference type="Pfam" id="PF03470"/>
    </source>
</evidence>
<dbReference type="PANTHER" id="PTHR21596:SF63">
    <property type="entry name" value="FACTOR OF DNA METHYLATION 1"/>
    <property type="match status" value="1"/>
</dbReference>
<dbReference type="PANTHER" id="PTHR21596">
    <property type="entry name" value="RIBONUCLEASE P SUBUNIT P38"/>
    <property type="match status" value="1"/>
</dbReference>
<feature type="coiled-coil region" evidence="3">
    <location>
        <begin position="511"/>
        <end position="621"/>
    </location>
</feature>
<name>A0A2T8I1L3_9POAL</name>
<dbReference type="InterPro" id="IPR005380">
    <property type="entry name" value="XS_domain"/>
</dbReference>
<dbReference type="Pfam" id="PF03468">
    <property type="entry name" value="XS"/>
    <property type="match status" value="1"/>
</dbReference>
<dbReference type="Pfam" id="PF03470">
    <property type="entry name" value="zf-XS"/>
    <property type="match status" value="1"/>
</dbReference>
<gene>
    <name evidence="8" type="ORF">PAHAL_9G172700</name>
</gene>
<protein>
    <recommendedName>
        <fullName evidence="9">Factor of DNA methylation 1-5/IDN2 domain-containing protein</fullName>
    </recommendedName>
</protein>
<evidence type="ECO:0000256" key="3">
    <source>
        <dbReference type="SAM" id="Coils"/>
    </source>
</evidence>
<evidence type="ECO:0000256" key="1">
    <source>
        <dbReference type="ARBA" id="ARBA00023054"/>
    </source>
</evidence>
<dbReference type="InterPro" id="IPR005381">
    <property type="entry name" value="Znf-XS_domain"/>
</dbReference>
<dbReference type="InterPro" id="IPR005379">
    <property type="entry name" value="FDM1-5/IDN2_XH"/>
</dbReference>
<dbReference type="Proteomes" id="UP000243499">
    <property type="component" value="Chromosome 9"/>
</dbReference>
<dbReference type="AlphaFoldDB" id="A0A2T8I1L3"/>
<dbReference type="Pfam" id="PF03469">
    <property type="entry name" value="XH"/>
    <property type="match status" value="1"/>
</dbReference>
<feature type="domain" description="XS" evidence="5">
    <location>
        <begin position="271"/>
        <end position="380"/>
    </location>
</feature>
<organism evidence="8">
    <name type="scientific">Panicum hallii</name>
    <dbReference type="NCBI Taxonomy" id="206008"/>
    <lineage>
        <taxon>Eukaryota</taxon>
        <taxon>Viridiplantae</taxon>
        <taxon>Streptophyta</taxon>
        <taxon>Embryophyta</taxon>
        <taxon>Tracheophyta</taxon>
        <taxon>Spermatophyta</taxon>
        <taxon>Magnoliopsida</taxon>
        <taxon>Liliopsida</taxon>
        <taxon>Poales</taxon>
        <taxon>Poaceae</taxon>
        <taxon>PACMAD clade</taxon>
        <taxon>Panicoideae</taxon>
        <taxon>Panicodae</taxon>
        <taxon>Paniceae</taxon>
        <taxon>Panicinae</taxon>
        <taxon>Panicum</taxon>
        <taxon>Panicum sect. Panicum</taxon>
    </lineage>
</organism>
<feature type="region of interest" description="Disordered" evidence="4">
    <location>
        <begin position="1"/>
        <end position="87"/>
    </location>
</feature>
<keyword evidence="1 3" id="KW-0175">Coiled coil</keyword>